<dbReference type="InterPro" id="IPR041018">
    <property type="entry name" value="ADPRTs_Tse2"/>
</dbReference>
<proteinExistence type="predicted"/>
<evidence type="ECO:0000313" key="3">
    <source>
        <dbReference type="Proteomes" id="UP000661077"/>
    </source>
</evidence>
<comment type="caution">
    <text evidence="2">The sequence shown here is derived from an EMBL/GenBank/DDBJ whole genome shotgun (WGS) entry which is preliminary data.</text>
</comment>
<organism evidence="2 3">
    <name type="scientific">Steroidobacter gossypii</name>
    <dbReference type="NCBI Taxonomy" id="2805490"/>
    <lineage>
        <taxon>Bacteria</taxon>
        <taxon>Pseudomonadati</taxon>
        <taxon>Pseudomonadota</taxon>
        <taxon>Gammaproteobacteria</taxon>
        <taxon>Steroidobacterales</taxon>
        <taxon>Steroidobacteraceae</taxon>
        <taxon>Steroidobacter</taxon>
    </lineage>
</organism>
<sequence length="173" mass="19437">MANISVDLYRSCKSSGWTGKSAAKKTETFTAAHGRGSLYPDYQGFWKKDRSSFRPPDVTWFEDDEGTAWVRGVEDRNDKGRHYVSWKEGVSVSDAPGGFGYKGWFYFLLPEGTTIPNSLDVTHTPTRSNPGHYSIRCRNLMRRDAYEGALDNLARAALAKAVELGKQSLYHSE</sequence>
<dbReference type="Proteomes" id="UP000661077">
    <property type="component" value="Unassembled WGS sequence"/>
</dbReference>
<name>A0ABS1WY85_9GAMM</name>
<protein>
    <recommendedName>
        <fullName evidence="1">Tse2 ADP-ribosyltransferase toxin domain-containing protein</fullName>
    </recommendedName>
</protein>
<evidence type="ECO:0000313" key="2">
    <source>
        <dbReference type="EMBL" id="MBM0105939.1"/>
    </source>
</evidence>
<reference evidence="2 3" key="1">
    <citation type="journal article" date="2021" name="Int. J. Syst. Evol. Microbiol.">
        <title>Steroidobacter gossypii sp. nov., isolated from soil of cotton cropping field.</title>
        <authorList>
            <person name="Huang R."/>
            <person name="Yang S."/>
            <person name="Zhen C."/>
            <person name="Liu W."/>
        </authorList>
    </citation>
    <scope>NUCLEOTIDE SEQUENCE [LARGE SCALE GENOMIC DNA]</scope>
    <source>
        <strain evidence="2 3">S1-65</strain>
    </source>
</reference>
<dbReference type="RefSeq" id="WP_203168014.1">
    <property type="nucleotide sequence ID" value="NZ_JAEVLS010000003.1"/>
</dbReference>
<accession>A0ABS1WY85</accession>
<dbReference type="EMBL" id="JAEVLS010000003">
    <property type="protein sequence ID" value="MBM0105939.1"/>
    <property type="molecule type" value="Genomic_DNA"/>
</dbReference>
<evidence type="ECO:0000259" key="1">
    <source>
        <dbReference type="Pfam" id="PF18648"/>
    </source>
</evidence>
<gene>
    <name evidence="2" type="ORF">JM946_14500</name>
</gene>
<dbReference type="Pfam" id="PF18648">
    <property type="entry name" value="ADPRTs_Tse2"/>
    <property type="match status" value="1"/>
</dbReference>
<feature type="domain" description="Tse2 ADP-ribosyltransferase toxin" evidence="1">
    <location>
        <begin position="8"/>
        <end position="159"/>
    </location>
</feature>
<keyword evidence="3" id="KW-1185">Reference proteome</keyword>